<dbReference type="EMBL" id="BSOB01000018">
    <property type="protein sequence ID" value="GLQ93418.1"/>
    <property type="molecule type" value="Genomic_DNA"/>
</dbReference>
<dbReference type="InterPro" id="IPR036397">
    <property type="entry name" value="RNaseH_sf"/>
</dbReference>
<sequence length="547" mass="61321">MGSTGFRFKDAIAVKNTVSTEYVPAPQHVQEVASRYAACGLIDPIPDLSQKSERTKRRYGKALREAGGDPAALHPRWARCGNRKARIAPAHLQLMHDVIRETKGDSNLSTIANGYLEYRSRWRSFPKNSDDRPVVAATFYRHYNSYSCEADLHAIRGGRRASNAAAASIDPLNRTLLPTRAFSIAHIDHYEVDIALLLGRAKCRPLTRRAWLTAMVDGYSGEVLGIWLSYKAPCRNSCAMVIRDCASRHGRLPEILIVDGGKEFDSVHFVTLLATLGITRFQRPPEDPRFGKEVERLFGVFKEKFARGLPGFVPGVASARKASGKFNSAHRARLNFHQLAEMLETYTFNGYNHEPKPDALDSRSGMRAKSDASFPFNGKRVVVDTSFLIQTAVDAPEESYQLVPGRGIRVYETWYGCHALFNYKGPKKTVRVRIEPFDGSIAYVCLVNTWHVCRSTKAKIHAALPTFEVIARTAVHQQLRSLTKALAFEAELETYEAKRLALASALSRDVSLDKERPAQRRPKATDVQELRRTGRMEDIGDLIMDKE</sequence>
<reference evidence="3" key="1">
    <citation type="journal article" date="2019" name="Int. J. Syst. Evol. Microbiol.">
        <title>The Global Catalogue of Microorganisms (GCM) 10K type strain sequencing project: providing services to taxonomists for standard genome sequencing and annotation.</title>
        <authorList>
            <consortium name="The Broad Institute Genomics Platform"/>
            <consortium name="The Broad Institute Genome Sequencing Center for Infectious Disease"/>
            <person name="Wu L."/>
            <person name="Ma J."/>
        </authorList>
    </citation>
    <scope>NUCLEOTIDE SEQUENCE [LARGE SCALE GENOMIC DNA]</scope>
    <source>
        <strain evidence="3">NBRC 111980</strain>
    </source>
</reference>
<gene>
    <name evidence="2" type="ORF">GCM10007901_23690</name>
</gene>
<dbReference type="Gene3D" id="3.30.420.10">
    <property type="entry name" value="Ribonuclease H-like superfamily/Ribonuclease H"/>
    <property type="match status" value="1"/>
</dbReference>
<dbReference type="SUPFAM" id="SSF53098">
    <property type="entry name" value="Ribonuclease H-like"/>
    <property type="match status" value="1"/>
</dbReference>
<proteinExistence type="predicted"/>
<organism evidence="2 3">
    <name type="scientific">Dyella acidisoli</name>
    <dbReference type="NCBI Taxonomy" id="1867834"/>
    <lineage>
        <taxon>Bacteria</taxon>
        <taxon>Pseudomonadati</taxon>
        <taxon>Pseudomonadota</taxon>
        <taxon>Gammaproteobacteria</taxon>
        <taxon>Lysobacterales</taxon>
        <taxon>Rhodanobacteraceae</taxon>
        <taxon>Dyella</taxon>
    </lineage>
</organism>
<evidence type="ECO:0000259" key="1">
    <source>
        <dbReference type="PROSITE" id="PS50994"/>
    </source>
</evidence>
<evidence type="ECO:0000313" key="3">
    <source>
        <dbReference type="Proteomes" id="UP001156670"/>
    </source>
</evidence>
<feature type="domain" description="Integrase catalytic" evidence="1">
    <location>
        <begin position="174"/>
        <end position="347"/>
    </location>
</feature>
<dbReference type="PROSITE" id="PS50994">
    <property type="entry name" value="INTEGRASE"/>
    <property type="match status" value="1"/>
</dbReference>
<evidence type="ECO:0000313" key="2">
    <source>
        <dbReference type="EMBL" id="GLQ93418.1"/>
    </source>
</evidence>
<dbReference type="InterPro" id="IPR012337">
    <property type="entry name" value="RNaseH-like_sf"/>
</dbReference>
<accession>A0ABQ5XSI8</accession>
<keyword evidence="3" id="KW-1185">Reference proteome</keyword>
<protein>
    <recommendedName>
        <fullName evidence="1">Integrase catalytic domain-containing protein</fullName>
    </recommendedName>
</protein>
<comment type="caution">
    <text evidence="2">The sequence shown here is derived from an EMBL/GenBank/DDBJ whole genome shotgun (WGS) entry which is preliminary data.</text>
</comment>
<dbReference type="Proteomes" id="UP001156670">
    <property type="component" value="Unassembled WGS sequence"/>
</dbReference>
<name>A0ABQ5XSI8_9GAMM</name>
<dbReference type="InterPro" id="IPR001584">
    <property type="entry name" value="Integrase_cat-core"/>
</dbReference>